<gene>
    <name evidence="1" type="ORF">GWK47_025413</name>
</gene>
<evidence type="ECO:0000313" key="1">
    <source>
        <dbReference type="EMBL" id="KAG0700982.1"/>
    </source>
</evidence>
<proteinExistence type="predicted"/>
<organism evidence="1 2">
    <name type="scientific">Chionoecetes opilio</name>
    <name type="common">Atlantic snow crab</name>
    <name type="synonym">Cancer opilio</name>
    <dbReference type="NCBI Taxonomy" id="41210"/>
    <lineage>
        <taxon>Eukaryota</taxon>
        <taxon>Metazoa</taxon>
        <taxon>Ecdysozoa</taxon>
        <taxon>Arthropoda</taxon>
        <taxon>Crustacea</taxon>
        <taxon>Multicrustacea</taxon>
        <taxon>Malacostraca</taxon>
        <taxon>Eumalacostraca</taxon>
        <taxon>Eucarida</taxon>
        <taxon>Decapoda</taxon>
        <taxon>Pleocyemata</taxon>
        <taxon>Brachyura</taxon>
        <taxon>Eubrachyura</taxon>
        <taxon>Majoidea</taxon>
        <taxon>Majidae</taxon>
        <taxon>Chionoecetes</taxon>
    </lineage>
</organism>
<reference evidence="1" key="1">
    <citation type="submission" date="2020-07" db="EMBL/GenBank/DDBJ databases">
        <title>The High-quality genome of the commercially important snow crab, Chionoecetes opilio.</title>
        <authorList>
            <person name="Jeong J.-H."/>
            <person name="Ryu S."/>
        </authorList>
    </citation>
    <scope>NUCLEOTIDE SEQUENCE</scope>
    <source>
        <strain evidence="1">MADBK_172401_WGS</strain>
        <tissue evidence="1">Digestive gland</tissue>
    </source>
</reference>
<name>A0A8J8WDA7_CHIOP</name>
<dbReference type="EMBL" id="JACEEZ010025419">
    <property type="protein sequence ID" value="KAG0700982.1"/>
    <property type="molecule type" value="Genomic_DNA"/>
</dbReference>
<dbReference type="Proteomes" id="UP000770661">
    <property type="component" value="Unassembled WGS sequence"/>
</dbReference>
<sequence length="140" mass="15390">MMPLLRARRGTVLRCGPGPHPPQGCARPFRPPSFETFTPTSVAVIVGWRRWRRSAARGDQLLHAHRAIHVSLHSRWLTLGRQVSCGGSPTVVGDPRHIPRQLQLHRRQSPTLPGGSMCLLGHPSTCRSSAVVLVSTTECI</sequence>
<keyword evidence="2" id="KW-1185">Reference proteome</keyword>
<accession>A0A8J8WDA7</accession>
<dbReference type="AlphaFoldDB" id="A0A8J8WDA7"/>
<evidence type="ECO:0000313" key="2">
    <source>
        <dbReference type="Proteomes" id="UP000770661"/>
    </source>
</evidence>
<protein>
    <submittedName>
        <fullName evidence="1">Uncharacterized protein</fullName>
    </submittedName>
</protein>
<comment type="caution">
    <text evidence="1">The sequence shown here is derived from an EMBL/GenBank/DDBJ whole genome shotgun (WGS) entry which is preliminary data.</text>
</comment>